<protein>
    <submittedName>
        <fullName evidence="2">Uncharacterized protein</fullName>
    </submittedName>
</protein>
<evidence type="ECO:0000313" key="3">
    <source>
        <dbReference type="Proteomes" id="UP000765509"/>
    </source>
</evidence>
<sequence length="157" mass="16942">MGPLGPFFQKGTRGQSISTQSQVGPKPQVGPPEPVWPQIPTNPKWPKTTSGPPVGQYSAHGLWQPLGATSSAPRKDPPKFQGKTFPFSIHPVLMDPGVVHTWYNIPLCTIFAQKSNGDIFRTKLCDSKSSTQSITNFEGGSFAIPIVNSLVATGRPF</sequence>
<gene>
    <name evidence="2" type="ORF">O181_040839</name>
</gene>
<dbReference type="EMBL" id="AVOT02016161">
    <property type="protein sequence ID" value="MBW0501124.1"/>
    <property type="molecule type" value="Genomic_DNA"/>
</dbReference>
<dbReference type="Proteomes" id="UP000765509">
    <property type="component" value="Unassembled WGS sequence"/>
</dbReference>
<organism evidence="2 3">
    <name type="scientific">Austropuccinia psidii MF-1</name>
    <dbReference type="NCBI Taxonomy" id="1389203"/>
    <lineage>
        <taxon>Eukaryota</taxon>
        <taxon>Fungi</taxon>
        <taxon>Dikarya</taxon>
        <taxon>Basidiomycota</taxon>
        <taxon>Pucciniomycotina</taxon>
        <taxon>Pucciniomycetes</taxon>
        <taxon>Pucciniales</taxon>
        <taxon>Sphaerophragmiaceae</taxon>
        <taxon>Austropuccinia</taxon>
    </lineage>
</organism>
<evidence type="ECO:0000313" key="2">
    <source>
        <dbReference type="EMBL" id="MBW0501124.1"/>
    </source>
</evidence>
<keyword evidence="3" id="KW-1185">Reference proteome</keyword>
<feature type="compositionally biased region" description="Pro residues" evidence="1">
    <location>
        <begin position="28"/>
        <end position="37"/>
    </location>
</feature>
<feature type="region of interest" description="Disordered" evidence="1">
    <location>
        <begin position="1"/>
        <end position="81"/>
    </location>
</feature>
<evidence type="ECO:0000256" key="1">
    <source>
        <dbReference type="SAM" id="MobiDB-lite"/>
    </source>
</evidence>
<name>A0A9Q3DD30_9BASI</name>
<proteinExistence type="predicted"/>
<accession>A0A9Q3DD30</accession>
<reference evidence="2" key="1">
    <citation type="submission" date="2021-03" db="EMBL/GenBank/DDBJ databases">
        <title>Draft genome sequence of rust myrtle Austropuccinia psidii MF-1, a brazilian biotype.</title>
        <authorList>
            <person name="Quecine M.C."/>
            <person name="Pachon D.M.R."/>
            <person name="Bonatelli M.L."/>
            <person name="Correr F.H."/>
            <person name="Franceschini L.M."/>
            <person name="Leite T.F."/>
            <person name="Margarido G.R.A."/>
            <person name="Almeida C.A."/>
            <person name="Ferrarezi J.A."/>
            <person name="Labate C.A."/>
        </authorList>
    </citation>
    <scope>NUCLEOTIDE SEQUENCE</scope>
    <source>
        <strain evidence="2">MF-1</strain>
    </source>
</reference>
<feature type="compositionally biased region" description="Polar residues" evidence="1">
    <location>
        <begin position="12"/>
        <end position="23"/>
    </location>
</feature>
<comment type="caution">
    <text evidence="2">The sequence shown here is derived from an EMBL/GenBank/DDBJ whole genome shotgun (WGS) entry which is preliminary data.</text>
</comment>
<dbReference type="AlphaFoldDB" id="A0A9Q3DD30"/>